<reference evidence="1 2" key="1">
    <citation type="submission" date="2017-10" db="EMBL/GenBank/DDBJ databases">
        <title>Draft genome of Longibacter Salinarum.</title>
        <authorList>
            <person name="Goh K.M."/>
            <person name="Shamsir M.S."/>
            <person name="Lim S.W."/>
        </authorList>
    </citation>
    <scope>NUCLEOTIDE SEQUENCE [LARGE SCALE GENOMIC DNA]</scope>
    <source>
        <strain evidence="1 2">KCTC 52045</strain>
    </source>
</reference>
<evidence type="ECO:0000313" key="1">
    <source>
        <dbReference type="EMBL" id="PEN11347.1"/>
    </source>
</evidence>
<evidence type="ECO:0000313" key="2">
    <source>
        <dbReference type="Proteomes" id="UP000220102"/>
    </source>
</evidence>
<proteinExistence type="predicted"/>
<dbReference type="Proteomes" id="UP000220102">
    <property type="component" value="Unassembled WGS sequence"/>
</dbReference>
<keyword evidence="2" id="KW-1185">Reference proteome</keyword>
<accession>A0A2A8CUC1</accession>
<name>A0A2A8CUC1_9BACT</name>
<dbReference type="EMBL" id="PDEQ01000010">
    <property type="protein sequence ID" value="PEN11347.1"/>
    <property type="molecule type" value="Genomic_DNA"/>
</dbReference>
<dbReference type="InterPro" id="IPR013381">
    <property type="entry name" value="CRISPR-assoc_prot_Cse1"/>
</dbReference>
<organism evidence="1 2">
    <name type="scientific">Longibacter salinarum</name>
    <dbReference type="NCBI Taxonomy" id="1850348"/>
    <lineage>
        <taxon>Bacteria</taxon>
        <taxon>Pseudomonadati</taxon>
        <taxon>Rhodothermota</taxon>
        <taxon>Rhodothermia</taxon>
        <taxon>Rhodothermales</taxon>
        <taxon>Salisaetaceae</taxon>
        <taxon>Longibacter</taxon>
    </lineage>
</organism>
<sequence length="579" mass="64818">MNSAGFTKMSGPNSLIWTSLQPRSSLFAGRKTAHLESGASRVSSRKQYRSSVFLPSQKPRRIMEAEENKFSLLDDGLFRVRGDDGVRECSLPEVLAALQADAVASFDGLQAHQEQAWYAFLVQLAAMIRARTDRTGDLDTSDWRSGCLDLAEGNENAWHLVVSDVTEPAFMQSPVPEGSLDEAKYKSDIPSPSSLDVLVTSKNHDVKQTPIRYPRTEHWIYALITLQTMEGFLGRGNYGIARMNGGFGNRPLVGLAPGLSFGERFRRDVRVLAETHDDTVLWDADGRFKLLWTEPWDGAKASAISLDNCDPYVIEICRRIRFTMDDGSLTCWRANTKGQRLNVPSSLSGQTEDPWTPVDKGEDKALTLGGGGFTYRKLTDILSGNYERPVTLERQSNDAGAMFVTARSLVRGQGKTEGLHHRDIFVPGEASGFFSQGSDLWQKLAEISEQRVEMVQEVESRVLRPAVAALLTGGRRDEQPDWDVVQPWIDAFDTRVNEVFFEKLWAAVNLDKRQAQNAWEHFLKTEACSQFEAATENVPIPDLRKWRALSAARSIFESRIRDTLEMAYDDESSSTDTDE</sequence>
<protein>
    <submittedName>
        <fullName evidence="1">Type I-E CRISPR-associated protein Cse1/CasA</fullName>
    </submittedName>
</protein>
<dbReference type="NCBIfam" id="TIGR02547">
    <property type="entry name" value="casA_cse1"/>
    <property type="match status" value="1"/>
</dbReference>
<gene>
    <name evidence="1" type="primary">casA</name>
    <name evidence="1" type="ORF">CRI94_16315</name>
</gene>
<dbReference type="AlphaFoldDB" id="A0A2A8CUC1"/>
<comment type="caution">
    <text evidence="1">The sequence shown here is derived from an EMBL/GenBank/DDBJ whole genome shotgun (WGS) entry which is preliminary data.</text>
</comment>